<feature type="non-terminal residue" evidence="2">
    <location>
        <position position="35"/>
    </location>
</feature>
<dbReference type="SUPFAM" id="SSF56784">
    <property type="entry name" value="HAD-like"/>
    <property type="match status" value="1"/>
</dbReference>
<evidence type="ECO:0000313" key="3">
    <source>
        <dbReference type="Proteomes" id="UP000461948"/>
    </source>
</evidence>
<gene>
    <name evidence="2" type="ORF">GKC49_07795</name>
</gene>
<evidence type="ECO:0000313" key="2">
    <source>
        <dbReference type="EMBL" id="MSE15042.1"/>
    </source>
</evidence>
<name>A0A7X2MKQ7_ENTAG</name>
<dbReference type="EMBL" id="WKLC01000247">
    <property type="protein sequence ID" value="MSE15042.1"/>
    <property type="molecule type" value="Genomic_DNA"/>
</dbReference>
<dbReference type="InterPro" id="IPR023214">
    <property type="entry name" value="HAD_sf"/>
</dbReference>
<keyword evidence="1" id="KW-0479">Metal-binding</keyword>
<dbReference type="Proteomes" id="UP000461948">
    <property type="component" value="Unassembled WGS sequence"/>
</dbReference>
<protein>
    <submittedName>
        <fullName evidence="2">Mannosyl-3-phosphoglycerate phosphatase-related protein</fullName>
    </submittedName>
</protein>
<reference evidence="2 3" key="1">
    <citation type="submission" date="2019-11" db="EMBL/GenBank/DDBJ databases">
        <title>Draft Genome Sequence of Plant Growth-Promoting Rhizosphere-Associated Bacteria.</title>
        <authorList>
            <person name="Vasilyev I.Y."/>
            <person name="Radchenko V."/>
            <person name="Ilnitskaya E.V."/>
        </authorList>
    </citation>
    <scope>NUCLEOTIDE SEQUENCE [LARGE SCALE GENOMIC DNA]</scope>
    <source>
        <strain evidence="2 3">VRA_MhP_f</strain>
    </source>
</reference>
<comment type="caution">
    <text evidence="2">The sequence shown here is derived from an EMBL/GenBank/DDBJ whole genome shotgun (WGS) entry which is preliminary data.</text>
</comment>
<dbReference type="AlphaFoldDB" id="A0A7X2MKQ7"/>
<accession>A0A7X2MKQ7</accession>
<dbReference type="InterPro" id="IPR036412">
    <property type="entry name" value="HAD-like_sf"/>
</dbReference>
<evidence type="ECO:0000256" key="1">
    <source>
        <dbReference type="ARBA" id="ARBA00022723"/>
    </source>
</evidence>
<dbReference type="GO" id="GO:0046872">
    <property type="term" value="F:metal ion binding"/>
    <property type="evidence" value="ECO:0007669"/>
    <property type="project" value="UniProtKB-KW"/>
</dbReference>
<dbReference type="Gene3D" id="3.40.50.1000">
    <property type="entry name" value="HAD superfamily/HAD-like"/>
    <property type="match status" value="1"/>
</dbReference>
<organism evidence="2 3">
    <name type="scientific">Enterobacter agglomerans</name>
    <name type="common">Erwinia herbicola</name>
    <name type="synonym">Pantoea agglomerans</name>
    <dbReference type="NCBI Taxonomy" id="549"/>
    <lineage>
        <taxon>Bacteria</taxon>
        <taxon>Pseudomonadati</taxon>
        <taxon>Pseudomonadota</taxon>
        <taxon>Gammaproteobacteria</taxon>
        <taxon>Enterobacterales</taxon>
        <taxon>Erwiniaceae</taxon>
        <taxon>Pantoea</taxon>
        <taxon>Pantoea agglomerans group</taxon>
    </lineage>
</organism>
<sequence>MPDLHQPLMIITDLDGSLLDHHTYRWDAATEWLTT</sequence>
<proteinExistence type="predicted"/>